<feature type="domain" description="SWIM-type" evidence="5">
    <location>
        <begin position="322"/>
        <end position="359"/>
    </location>
</feature>
<gene>
    <name evidence="6" type="ORF">Ahy_B08g089649</name>
</gene>
<dbReference type="InterPro" id="IPR007527">
    <property type="entry name" value="Znf_SWIM"/>
</dbReference>
<evidence type="ECO:0000313" key="7">
    <source>
        <dbReference type="Proteomes" id="UP000289738"/>
    </source>
</evidence>
<protein>
    <recommendedName>
        <fullName evidence="5">SWIM-type domain-containing protein</fullName>
    </recommendedName>
</protein>
<keyword evidence="1" id="KW-0479">Metal-binding</keyword>
<organism evidence="6 7">
    <name type="scientific">Arachis hypogaea</name>
    <name type="common">Peanut</name>
    <dbReference type="NCBI Taxonomy" id="3818"/>
    <lineage>
        <taxon>Eukaryota</taxon>
        <taxon>Viridiplantae</taxon>
        <taxon>Streptophyta</taxon>
        <taxon>Embryophyta</taxon>
        <taxon>Tracheophyta</taxon>
        <taxon>Spermatophyta</taxon>
        <taxon>Magnoliopsida</taxon>
        <taxon>eudicotyledons</taxon>
        <taxon>Gunneridae</taxon>
        <taxon>Pentapetalae</taxon>
        <taxon>rosids</taxon>
        <taxon>fabids</taxon>
        <taxon>Fabales</taxon>
        <taxon>Fabaceae</taxon>
        <taxon>Papilionoideae</taxon>
        <taxon>50 kb inversion clade</taxon>
        <taxon>dalbergioids sensu lato</taxon>
        <taxon>Dalbergieae</taxon>
        <taxon>Pterocarpus clade</taxon>
        <taxon>Arachis</taxon>
    </lineage>
</organism>
<dbReference type="SMART" id="SM00575">
    <property type="entry name" value="ZnF_PMZ"/>
    <property type="match status" value="1"/>
</dbReference>
<dbReference type="Proteomes" id="UP000289738">
    <property type="component" value="Chromosome B08"/>
</dbReference>
<dbReference type="Pfam" id="PF10551">
    <property type="entry name" value="MULE"/>
    <property type="match status" value="1"/>
</dbReference>
<evidence type="ECO:0000256" key="3">
    <source>
        <dbReference type="ARBA" id="ARBA00022833"/>
    </source>
</evidence>
<keyword evidence="7" id="KW-1185">Reference proteome</keyword>
<dbReference type="STRING" id="3818.A0A444XYH3"/>
<keyword evidence="2 4" id="KW-0863">Zinc-finger</keyword>
<comment type="caution">
    <text evidence="6">The sequence shown here is derived from an EMBL/GenBank/DDBJ whole genome shotgun (WGS) entry which is preliminary data.</text>
</comment>
<dbReference type="Pfam" id="PF03101">
    <property type="entry name" value="FAR1"/>
    <property type="match status" value="1"/>
</dbReference>
<dbReference type="Pfam" id="PF04434">
    <property type="entry name" value="SWIM"/>
    <property type="match status" value="1"/>
</dbReference>
<evidence type="ECO:0000313" key="6">
    <source>
        <dbReference type="EMBL" id="RYQ94713.1"/>
    </source>
</evidence>
<evidence type="ECO:0000256" key="4">
    <source>
        <dbReference type="PROSITE-ProRule" id="PRU00325"/>
    </source>
</evidence>
<dbReference type="InterPro" id="IPR018289">
    <property type="entry name" value="MULE_transposase_dom"/>
</dbReference>
<dbReference type="InterPro" id="IPR006564">
    <property type="entry name" value="Znf_PMZ"/>
</dbReference>
<dbReference type="GO" id="GO:0008270">
    <property type="term" value="F:zinc ion binding"/>
    <property type="evidence" value="ECO:0007669"/>
    <property type="project" value="UniProtKB-KW"/>
</dbReference>
<name>A0A444XYH3_ARAHY</name>
<dbReference type="InterPro" id="IPR004330">
    <property type="entry name" value="FAR1_DNA_bnd_dom"/>
</dbReference>
<accession>A0A444XYH3</accession>
<evidence type="ECO:0000256" key="2">
    <source>
        <dbReference type="ARBA" id="ARBA00022771"/>
    </source>
</evidence>
<keyword evidence="3" id="KW-0862">Zinc</keyword>
<reference evidence="6 7" key="1">
    <citation type="submission" date="2019-01" db="EMBL/GenBank/DDBJ databases">
        <title>Sequencing of cultivated peanut Arachis hypogaea provides insights into genome evolution and oil improvement.</title>
        <authorList>
            <person name="Chen X."/>
        </authorList>
    </citation>
    <scope>NUCLEOTIDE SEQUENCE [LARGE SCALE GENOMIC DNA]</scope>
    <source>
        <strain evidence="7">cv. Fuhuasheng</strain>
        <tissue evidence="6">Leaves</tissue>
    </source>
</reference>
<dbReference type="AlphaFoldDB" id="A0A444XYH3"/>
<dbReference type="PANTHER" id="PTHR47718">
    <property type="entry name" value="OS01G0519700 PROTEIN"/>
    <property type="match status" value="1"/>
</dbReference>
<dbReference type="EMBL" id="SDMP01000018">
    <property type="protein sequence ID" value="RYQ94713.1"/>
    <property type="molecule type" value="Genomic_DNA"/>
</dbReference>
<evidence type="ECO:0000256" key="1">
    <source>
        <dbReference type="ARBA" id="ARBA00022723"/>
    </source>
</evidence>
<evidence type="ECO:0000259" key="5">
    <source>
        <dbReference type="PROSITE" id="PS50966"/>
    </source>
</evidence>
<proteinExistence type="predicted"/>
<sequence length="525" mass="60998">MRLGLVFFIKIRTTGWETRNSQWVIVNQTLHYNRDGYHTSHVKAPKRRKTVASTNCKARCYLALDKMTGQWRISRVEVSHSHPLNPKLSGMFSANRQLSMHVKDLIQQNDQAGIRPNETDSKELLKHFSRMKELNPNFFFEIDVDENHSIRNVFWADARCRAAWEYFGDVVTFDTTYKTNRYDMLFGSFVGVNHHGMSTLLGCALLRNEDTHMFADRHMWVPVFFKDEFWAGMRSTQHSESMHSIFDKYLNSKSSLLQFVRQYQNRVIDKEQKEFDSRENIQTPCFETFRINLYDCDISSINHYGTSIVCEVDQQKMCIADTKSCIACSQSSEVQCDCFMFQLNGILCCHSLAVLLHFCVTAMSSQYILSRWSKNVSRRHTYIRSSIVMDRSDKSMTIFTELCSDFYNVTQDFVATPEVAAILCDAMDSARHKLKEHKESEHQAAHVPSAINSHTRDECPVSMDELQGPRRVPTRGRPTSTRFEADLEKSIKKRAHKHKNTHNHNKLNMRSTLFSCHLFILSVLN</sequence>
<dbReference type="PROSITE" id="PS50966">
    <property type="entry name" value="ZF_SWIM"/>
    <property type="match status" value="1"/>
</dbReference>